<dbReference type="InterPro" id="IPR003959">
    <property type="entry name" value="ATPase_AAA_core"/>
</dbReference>
<dbReference type="PANTHER" id="PTHR23076">
    <property type="entry name" value="METALLOPROTEASE M41 FTSH"/>
    <property type="match status" value="1"/>
</dbReference>
<dbReference type="GO" id="GO:0016887">
    <property type="term" value="F:ATP hydrolysis activity"/>
    <property type="evidence" value="ECO:0007669"/>
    <property type="project" value="InterPro"/>
</dbReference>
<dbReference type="Pfam" id="PF17862">
    <property type="entry name" value="AAA_lid_3"/>
    <property type="match status" value="1"/>
</dbReference>
<sequence length="354" mass="39488">MDGFKQNEGVIIIGATNRVEDLDKALLRAGRFDLRVMVNPPDLLGRKDIFKHYLSKIVHTDDLDVDTLAKGTTGFTGADIENMVNQAALRAAIDGYSMVMIPHFEEARDRILMGPARLRGRLPDEEANRITAYHEAGHTLVGLFTKDSVPLHKVTIIPRGQSLGHTAILPEKDEYHMTKSQMIAQLDMMMGGRVAEELVFGSEKVTTGAANDLKKATILATDMVKTFGMSDKVGLRDYSVEDNSAFVKINDLSPQTSEAIDQEINRLLSESYMRAKDILVKHKKEHKLLAEALLEYETLSSDEVKELLEGGSIVRQEQSPKHNIIDKRPQPRQPPPTHIIHIHLDKVSDGSRNP</sequence>
<feature type="region of interest" description="Disordered" evidence="12">
    <location>
        <begin position="313"/>
        <end position="338"/>
    </location>
</feature>
<comment type="cofactor">
    <cofactor evidence="1">
        <name>Zn(2+)</name>
        <dbReference type="ChEBI" id="CHEBI:29105"/>
    </cofactor>
</comment>
<keyword evidence="8" id="KW-0862">Zinc</keyword>
<dbReference type="InterPro" id="IPR000642">
    <property type="entry name" value="Peptidase_M41"/>
</dbReference>
<dbReference type="PROSITE" id="PS00674">
    <property type="entry name" value="AAA"/>
    <property type="match status" value="1"/>
</dbReference>
<dbReference type="InterPro" id="IPR027417">
    <property type="entry name" value="P-loop_NTPase"/>
</dbReference>
<dbReference type="Gene3D" id="1.10.8.60">
    <property type="match status" value="1"/>
</dbReference>
<dbReference type="GO" id="GO:0007005">
    <property type="term" value="P:mitochondrion organization"/>
    <property type="evidence" value="ECO:0007669"/>
    <property type="project" value="TreeGrafter"/>
</dbReference>
<feature type="domain" description="Peptidase M41" evidence="14">
    <location>
        <begin position="123"/>
        <end position="307"/>
    </location>
</feature>
<evidence type="ECO:0000256" key="10">
    <source>
        <dbReference type="ARBA" id="ARBA00023049"/>
    </source>
</evidence>
<evidence type="ECO:0000256" key="6">
    <source>
        <dbReference type="ARBA" id="ARBA00022741"/>
    </source>
</evidence>
<proteinExistence type="inferred from homology"/>
<evidence type="ECO:0000259" key="13">
    <source>
        <dbReference type="Pfam" id="PF00004"/>
    </source>
</evidence>
<dbReference type="Gene3D" id="3.40.50.300">
    <property type="entry name" value="P-loop containing nucleotide triphosphate hydrolases"/>
    <property type="match status" value="1"/>
</dbReference>
<dbReference type="GO" id="GO:0005743">
    <property type="term" value="C:mitochondrial inner membrane"/>
    <property type="evidence" value="ECO:0007669"/>
    <property type="project" value="TreeGrafter"/>
</dbReference>
<dbReference type="InterPro" id="IPR003960">
    <property type="entry name" value="ATPase_AAA_CS"/>
</dbReference>
<dbReference type="GO" id="GO:0004176">
    <property type="term" value="F:ATP-dependent peptidase activity"/>
    <property type="evidence" value="ECO:0007669"/>
    <property type="project" value="InterPro"/>
</dbReference>
<keyword evidence="6 11" id="KW-0547">Nucleotide-binding</keyword>
<dbReference type="InterPro" id="IPR041569">
    <property type="entry name" value="AAA_lid_3"/>
</dbReference>
<dbReference type="FunFam" id="1.20.58.760:FF:000002">
    <property type="entry name" value="ATP-dependent zinc metalloprotease FtsH"/>
    <property type="match status" value="1"/>
</dbReference>
<evidence type="ECO:0000256" key="1">
    <source>
        <dbReference type="ARBA" id="ARBA00001947"/>
    </source>
</evidence>
<feature type="domain" description="ATPase AAA-type core" evidence="13">
    <location>
        <begin position="1"/>
        <end position="38"/>
    </location>
</feature>
<organism evidence="16 17">
    <name type="scientific">Syphacia muris</name>
    <dbReference type="NCBI Taxonomy" id="451379"/>
    <lineage>
        <taxon>Eukaryota</taxon>
        <taxon>Metazoa</taxon>
        <taxon>Ecdysozoa</taxon>
        <taxon>Nematoda</taxon>
        <taxon>Chromadorea</taxon>
        <taxon>Rhabditida</taxon>
        <taxon>Spirurina</taxon>
        <taxon>Oxyuridomorpha</taxon>
        <taxon>Oxyuroidea</taxon>
        <taxon>Oxyuridae</taxon>
        <taxon>Syphacia</taxon>
    </lineage>
</organism>
<evidence type="ECO:0000256" key="2">
    <source>
        <dbReference type="ARBA" id="ARBA00010044"/>
    </source>
</evidence>
<feature type="domain" description="AAA ATPase AAA+ lid" evidence="15">
    <location>
        <begin position="62"/>
        <end position="105"/>
    </location>
</feature>
<evidence type="ECO:0000256" key="3">
    <source>
        <dbReference type="ARBA" id="ARBA00010550"/>
    </source>
</evidence>
<dbReference type="Proteomes" id="UP000046393">
    <property type="component" value="Unplaced"/>
</dbReference>
<dbReference type="GO" id="GO:0004222">
    <property type="term" value="F:metalloendopeptidase activity"/>
    <property type="evidence" value="ECO:0007669"/>
    <property type="project" value="InterPro"/>
</dbReference>
<dbReference type="SUPFAM" id="SSF52540">
    <property type="entry name" value="P-loop containing nucleoside triphosphate hydrolases"/>
    <property type="match status" value="1"/>
</dbReference>
<keyword evidence="4" id="KW-0645">Protease</keyword>
<dbReference type="SUPFAM" id="SSF140990">
    <property type="entry name" value="FtsH protease domain-like"/>
    <property type="match status" value="1"/>
</dbReference>
<dbReference type="GO" id="GO:0046872">
    <property type="term" value="F:metal ion binding"/>
    <property type="evidence" value="ECO:0007669"/>
    <property type="project" value="UniProtKB-KW"/>
</dbReference>
<keyword evidence="9 11" id="KW-0067">ATP-binding</keyword>
<dbReference type="Pfam" id="PF00004">
    <property type="entry name" value="AAA"/>
    <property type="match status" value="1"/>
</dbReference>
<feature type="compositionally biased region" description="Basic and acidic residues" evidence="12">
    <location>
        <begin position="318"/>
        <end position="329"/>
    </location>
</feature>
<evidence type="ECO:0000313" key="17">
    <source>
        <dbReference type="WBParaSite" id="SMUV_0000879501-mRNA-1"/>
    </source>
</evidence>
<dbReference type="STRING" id="451379.A0A0N5AV85"/>
<evidence type="ECO:0000259" key="15">
    <source>
        <dbReference type="Pfam" id="PF17862"/>
    </source>
</evidence>
<protein>
    <submittedName>
        <fullName evidence="17">AAA domain-containing protein</fullName>
    </submittedName>
</protein>
<dbReference type="AlphaFoldDB" id="A0A0N5AV85"/>
<evidence type="ECO:0000256" key="4">
    <source>
        <dbReference type="ARBA" id="ARBA00022670"/>
    </source>
</evidence>
<evidence type="ECO:0000256" key="8">
    <source>
        <dbReference type="ARBA" id="ARBA00022833"/>
    </source>
</evidence>
<dbReference type="GO" id="GO:0006515">
    <property type="term" value="P:protein quality control for misfolded or incompletely synthesized proteins"/>
    <property type="evidence" value="ECO:0007669"/>
    <property type="project" value="TreeGrafter"/>
</dbReference>
<name>A0A0N5AV85_9BILA</name>
<evidence type="ECO:0000256" key="7">
    <source>
        <dbReference type="ARBA" id="ARBA00022801"/>
    </source>
</evidence>
<comment type="similarity">
    <text evidence="11">Belongs to the AAA ATPase family.</text>
</comment>
<keyword evidence="16" id="KW-1185">Reference proteome</keyword>
<evidence type="ECO:0000259" key="14">
    <source>
        <dbReference type="Pfam" id="PF01434"/>
    </source>
</evidence>
<keyword evidence="10" id="KW-0482">Metalloprotease</keyword>
<dbReference type="PANTHER" id="PTHR23076:SF97">
    <property type="entry name" value="ATP-DEPENDENT ZINC METALLOPROTEASE YME1L1"/>
    <property type="match status" value="1"/>
</dbReference>
<reference evidence="17" key="1">
    <citation type="submission" date="2017-02" db="UniProtKB">
        <authorList>
            <consortium name="WormBaseParasite"/>
        </authorList>
    </citation>
    <scope>IDENTIFICATION</scope>
</reference>
<dbReference type="GO" id="GO:0005524">
    <property type="term" value="F:ATP binding"/>
    <property type="evidence" value="ECO:0007669"/>
    <property type="project" value="UniProtKB-KW"/>
</dbReference>
<keyword evidence="5" id="KW-0479">Metal-binding</keyword>
<evidence type="ECO:0000256" key="12">
    <source>
        <dbReference type="SAM" id="MobiDB-lite"/>
    </source>
</evidence>
<comment type="similarity">
    <text evidence="2">In the C-terminal section; belongs to the peptidase M41 family.</text>
</comment>
<dbReference type="FunFam" id="1.10.8.60:FF:000001">
    <property type="entry name" value="ATP-dependent zinc metalloprotease FtsH"/>
    <property type="match status" value="1"/>
</dbReference>
<keyword evidence="7" id="KW-0378">Hydrolase</keyword>
<dbReference type="Pfam" id="PF01434">
    <property type="entry name" value="Peptidase_M41"/>
    <property type="match status" value="1"/>
</dbReference>
<evidence type="ECO:0000313" key="16">
    <source>
        <dbReference type="Proteomes" id="UP000046393"/>
    </source>
</evidence>
<evidence type="ECO:0000256" key="11">
    <source>
        <dbReference type="RuleBase" id="RU003651"/>
    </source>
</evidence>
<accession>A0A0N5AV85</accession>
<evidence type="ECO:0000256" key="9">
    <source>
        <dbReference type="ARBA" id="ARBA00022840"/>
    </source>
</evidence>
<comment type="similarity">
    <text evidence="3">In the N-terminal section; belongs to the AAA ATPase family.</text>
</comment>
<dbReference type="Gene3D" id="1.20.58.760">
    <property type="entry name" value="Peptidase M41"/>
    <property type="match status" value="1"/>
</dbReference>
<evidence type="ECO:0000256" key="5">
    <source>
        <dbReference type="ARBA" id="ARBA00022723"/>
    </source>
</evidence>
<dbReference type="InterPro" id="IPR037219">
    <property type="entry name" value="Peptidase_M41-like"/>
</dbReference>
<dbReference type="WBParaSite" id="SMUV_0000879501-mRNA-1">
    <property type="protein sequence ID" value="SMUV_0000879501-mRNA-1"/>
    <property type="gene ID" value="SMUV_0000879501"/>
</dbReference>